<accession>A0A4D7KA62</accession>
<dbReference type="OrthoDB" id="979776at2"/>
<sequence length="170" mass="20220">MKKDYSFEEHVHRYACWTAARAAQRSFTNSENIKNAIEATDLRKVINSKESFTEENFDIQHKIWANGIINHLKSLGIDEDKVTYGRAAKIINIYIKTAVVLRDPYCNLSKIAHPPIDRILLQNIHKENNQYGFDKASWTSFDEQEYFDVIEKLRKLEFDYLWKLERFWEI</sequence>
<name>A0A4D7KA62_9BACT</name>
<dbReference type="RefSeq" id="WP_137091832.1">
    <property type="nucleotide sequence ID" value="NZ_CP028923.1"/>
</dbReference>
<dbReference type="Proteomes" id="UP000298616">
    <property type="component" value="Chromosome"/>
</dbReference>
<protein>
    <submittedName>
        <fullName evidence="1">Uncharacterized protein</fullName>
    </submittedName>
</protein>
<organism evidence="1 2">
    <name type="scientific">Mangrovivirga cuniculi</name>
    <dbReference type="NCBI Taxonomy" id="2715131"/>
    <lineage>
        <taxon>Bacteria</taxon>
        <taxon>Pseudomonadati</taxon>
        <taxon>Bacteroidota</taxon>
        <taxon>Cytophagia</taxon>
        <taxon>Cytophagales</taxon>
        <taxon>Mangrovivirgaceae</taxon>
        <taxon>Mangrovivirga</taxon>
    </lineage>
</organism>
<dbReference type="EMBL" id="CP028923">
    <property type="protein sequence ID" value="QCK16238.1"/>
    <property type="molecule type" value="Genomic_DNA"/>
</dbReference>
<dbReference type="AlphaFoldDB" id="A0A4D7KA62"/>
<evidence type="ECO:0000313" key="2">
    <source>
        <dbReference type="Proteomes" id="UP000298616"/>
    </source>
</evidence>
<dbReference type="KEGG" id="fpf:DCC35_16565"/>
<reference evidence="1 2" key="1">
    <citation type="submission" date="2018-04" db="EMBL/GenBank/DDBJ databases">
        <title>Complete genome uncultured novel isolate.</title>
        <authorList>
            <person name="Merlino G."/>
        </authorList>
    </citation>
    <scope>NUCLEOTIDE SEQUENCE [LARGE SCALE GENOMIC DNA]</scope>
    <source>
        <strain evidence="2">R1DC9</strain>
    </source>
</reference>
<proteinExistence type="predicted"/>
<keyword evidence="2" id="KW-1185">Reference proteome</keyword>
<gene>
    <name evidence="1" type="ORF">DCC35_16565</name>
</gene>
<evidence type="ECO:0000313" key="1">
    <source>
        <dbReference type="EMBL" id="QCK16238.1"/>
    </source>
</evidence>